<dbReference type="Pfam" id="PF07647">
    <property type="entry name" value="SAM_2"/>
    <property type="match status" value="1"/>
</dbReference>
<comment type="caution">
    <text evidence="2">The sequence shown here is derived from an EMBL/GenBank/DDBJ whole genome shotgun (WGS) entry which is preliminary data.</text>
</comment>
<accession>A0A2U1Q084</accession>
<feature type="domain" description="SAM" evidence="1">
    <location>
        <begin position="73"/>
        <end position="128"/>
    </location>
</feature>
<dbReference type="InterPro" id="IPR001660">
    <property type="entry name" value="SAM"/>
</dbReference>
<dbReference type="Gene3D" id="1.10.150.50">
    <property type="entry name" value="Transcription Factor, Ets-1"/>
    <property type="match status" value="1"/>
</dbReference>
<evidence type="ECO:0000313" key="2">
    <source>
        <dbReference type="EMBL" id="PWA91431.1"/>
    </source>
</evidence>
<evidence type="ECO:0000313" key="3">
    <source>
        <dbReference type="Proteomes" id="UP000245207"/>
    </source>
</evidence>
<dbReference type="SUPFAM" id="SSF47769">
    <property type="entry name" value="SAM/Pointed domain"/>
    <property type="match status" value="1"/>
</dbReference>
<gene>
    <name evidence="2" type="ORF">CTI12_AA090160</name>
</gene>
<proteinExistence type="predicted"/>
<dbReference type="InterPro" id="IPR013761">
    <property type="entry name" value="SAM/pointed_sf"/>
</dbReference>
<name>A0A2U1Q084_ARTAN</name>
<protein>
    <recommendedName>
        <fullName evidence="1">SAM domain-containing protein</fullName>
    </recommendedName>
</protein>
<dbReference type="AlphaFoldDB" id="A0A2U1Q084"/>
<dbReference type="EMBL" id="PKPP01000543">
    <property type="protein sequence ID" value="PWA91431.1"/>
    <property type="molecule type" value="Genomic_DNA"/>
</dbReference>
<dbReference type="Proteomes" id="UP000245207">
    <property type="component" value="Unassembled WGS sequence"/>
</dbReference>
<sequence length="130" mass="15179">MGTQLKVMFFGSFAPLSLVRMINMAIGLSIHVVDYTSVVRLARRDRASSFHFRIRKLRVGALDRITKKLKVFPKNELIERFLEILGMHKKYSLRFRRHKITLPYVTDENLKSLGIRMGPRTTILNASRYL</sequence>
<keyword evidence="3" id="KW-1185">Reference proteome</keyword>
<evidence type="ECO:0000259" key="1">
    <source>
        <dbReference type="Pfam" id="PF07647"/>
    </source>
</evidence>
<organism evidence="2 3">
    <name type="scientific">Artemisia annua</name>
    <name type="common">Sweet wormwood</name>
    <dbReference type="NCBI Taxonomy" id="35608"/>
    <lineage>
        <taxon>Eukaryota</taxon>
        <taxon>Viridiplantae</taxon>
        <taxon>Streptophyta</taxon>
        <taxon>Embryophyta</taxon>
        <taxon>Tracheophyta</taxon>
        <taxon>Spermatophyta</taxon>
        <taxon>Magnoliopsida</taxon>
        <taxon>eudicotyledons</taxon>
        <taxon>Gunneridae</taxon>
        <taxon>Pentapetalae</taxon>
        <taxon>asterids</taxon>
        <taxon>campanulids</taxon>
        <taxon>Asterales</taxon>
        <taxon>Asteraceae</taxon>
        <taxon>Asteroideae</taxon>
        <taxon>Anthemideae</taxon>
        <taxon>Artemisiinae</taxon>
        <taxon>Artemisia</taxon>
    </lineage>
</organism>
<dbReference type="OrthoDB" id="76949at2759"/>
<reference evidence="2 3" key="1">
    <citation type="journal article" date="2018" name="Mol. Plant">
        <title>The genome of Artemisia annua provides insight into the evolution of Asteraceae family and artemisinin biosynthesis.</title>
        <authorList>
            <person name="Shen Q."/>
            <person name="Zhang L."/>
            <person name="Liao Z."/>
            <person name="Wang S."/>
            <person name="Yan T."/>
            <person name="Shi P."/>
            <person name="Liu M."/>
            <person name="Fu X."/>
            <person name="Pan Q."/>
            <person name="Wang Y."/>
            <person name="Lv Z."/>
            <person name="Lu X."/>
            <person name="Zhang F."/>
            <person name="Jiang W."/>
            <person name="Ma Y."/>
            <person name="Chen M."/>
            <person name="Hao X."/>
            <person name="Li L."/>
            <person name="Tang Y."/>
            <person name="Lv G."/>
            <person name="Zhou Y."/>
            <person name="Sun X."/>
            <person name="Brodelius P.E."/>
            <person name="Rose J.K.C."/>
            <person name="Tang K."/>
        </authorList>
    </citation>
    <scope>NUCLEOTIDE SEQUENCE [LARGE SCALE GENOMIC DNA]</scope>
    <source>
        <strain evidence="3">cv. Huhao1</strain>
        <tissue evidence="2">Leaf</tissue>
    </source>
</reference>